<dbReference type="InterPro" id="IPR027417">
    <property type="entry name" value="P-loop_NTPase"/>
</dbReference>
<evidence type="ECO:0000313" key="3">
    <source>
        <dbReference type="Proteomes" id="UP000189299"/>
    </source>
</evidence>
<dbReference type="RefSeq" id="WP_010735100.1">
    <property type="nucleotide sequence ID" value="NZ_CABMMO010000001.1"/>
</dbReference>
<comment type="caution">
    <text evidence="1">The sequence shown here is derived from an EMBL/GenBank/DDBJ whole genome shotgun (WGS) entry which is preliminary data.</text>
</comment>
<gene>
    <name evidence="1" type="ORF">BTN92_01770</name>
    <name evidence="2" type="ORF">C6N14_09820</name>
</gene>
<evidence type="ECO:0000313" key="2">
    <source>
        <dbReference type="EMBL" id="PTO34941.1"/>
    </source>
</evidence>
<dbReference type="Proteomes" id="UP000244022">
    <property type="component" value="Unassembled WGS sequence"/>
</dbReference>
<reference evidence="1 3" key="1">
    <citation type="submission" date="2016-12" db="EMBL/GenBank/DDBJ databases">
        <authorList>
            <person name="Song W.-J."/>
            <person name="Kurnit D.M."/>
        </authorList>
    </citation>
    <scope>NUCLEOTIDE SEQUENCE [LARGE SCALE GENOMIC DNA]</scope>
    <source>
        <strain evidence="1 3">CGB1038-1_S1</strain>
    </source>
</reference>
<dbReference type="SUPFAM" id="SSF52540">
    <property type="entry name" value="P-loop containing nucleoside triphosphate hydrolases"/>
    <property type="match status" value="1"/>
</dbReference>
<organism evidence="1 3">
    <name type="scientific">Enterococcus mundtii</name>
    <dbReference type="NCBI Taxonomy" id="53346"/>
    <lineage>
        <taxon>Bacteria</taxon>
        <taxon>Bacillati</taxon>
        <taxon>Bacillota</taxon>
        <taxon>Bacilli</taxon>
        <taxon>Lactobacillales</taxon>
        <taxon>Enterococcaceae</taxon>
        <taxon>Enterococcus</taxon>
    </lineage>
</organism>
<evidence type="ECO:0000313" key="1">
    <source>
        <dbReference type="EMBL" id="ONN44885.1"/>
    </source>
</evidence>
<dbReference type="EMBL" id="PYGR01000040">
    <property type="protein sequence ID" value="PTO34941.1"/>
    <property type="molecule type" value="Genomic_DNA"/>
</dbReference>
<accession>A0A1A6G8Q4</accession>
<evidence type="ECO:0008006" key="5">
    <source>
        <dbReference type="Google" id="ProtNLM"/>
    </source>
</evidence>
<sequence>MNQHDSLISFSGFTVLIGSKAEQQVIFTEIKAQLLASERTDLMIVQKNWPFFPYLNLKEQVFLDIPEKQKKAKQEQAQDKLMIDSSLLKKSVSELSTYERIKLQLMHAILADKNKLIIEDPIDDLSIIEIQDLLTNLCDLVNDHSFSILLLTHDLSIAESPYVTDCKEAS</sequence>
<dbReference type="Gene3D" id="3.40.50.300">
    <property type="entry name" value="P-loop containing nucleotide triphosphate hydrolases"/>
    <property type="match status" value="1"/>
</dbReference>
<evidence type="ECO:0000313" key="4">
    <source>
        <dbReference type="Proteomes" id="UP000244022"/>
    </source>
</evidence>
<proteinExistence type="predicted"/>
<dbReference type="EMBL" id="MSTR01000001">
    <property type="protein sequence ID" value="ONN44885.1"/>
    <property type="molecule type" value="Genomic_DNA"/>
</dbReference>
<dbReference type="Proteomes" id="UP000189299">
    <property type="component" value="Unassembled WGS sequence"/>
</dbReference>
<name>A0A1A6G8Q4_ENTMU</name>
<dbReference type="STRING" id="53346.A5802_001428"/>
<dbReference type="OrthoDB" id="2194793at2"/>
<reference evidence="2 4" key="2">
    <citation type="submission" date="2018-03" db="EMBL/GenBank/DDBJ databases">
        <title>Draft genome sequences of four Enterococcus mundtii strains isolated from beef slaughterhouses in Kenya.</title>
        <authorList>
            <person name="Wambui J."/>
            <person name="Stevens M."/>
            <person name="Njage P."/>
            <person name="Stephan R."/>
            <person name="Tasara T."/>
        </authorList>
    </citation>
    <scope>NUCLEOTIDE SEQUENCE [LARGE SCALE GENOMIC DNA]</scope>
    <source>
        <strain evidence="2 4">H18-EM</strain>
    </source>
</reference>
<protein>
    <recommendedName>
        <fullName evidence="5">ABC superfamily ATP binding cassette transporter, ABC protein</fullName>
    </recommendedName>
</protein>
<dbReference type="AlphaFoldDB" id="A0A1A6G8Q4"/>